<dbReference type="SUPFAM" id="SSF48452">
    <property type="entry name" value="TPR-like"/>
    <property type="match status" value="1"/>
</dbReference>
<dbReference type="InterPro" id="IPR036388">
    <property type="entry name" value="WH-like_DNA-bd_sf"/>
</dbReference>
<dbReference type="InterPro" id="IPR016032">
    <property type="entry name" value="Sig_transdc_resp-reg_C-effctor"/>
</dbReference>
<protein>
    <recommendedName>
        <fullName evidence="9">OmpR/PhoB-type domain-containing protein</fullName>
    </recommendedName>
</protein>
<dbReference type="GO" id="GO:0000160">
    <property type="term" value="P:phosphorelay signal transduction system"/>
    <property type="evidence" value="ECO:0007669"/>
    <property type="project" value="InterPro"/>
</dbReference>
<dbReference type="Gene3D" id="1.10.10.10">
    <property type="entry name" value="Winged helix-like DNA-binding domain superfamily/Winged helix DNA-binding domain"/>
    <property type="match status" value="1"/>
</dbReference>
<dbReference type="GO" id="GO:0043531">
    <property type="term" value="F:ADP binding"/>
    <property type="evidence" value="ECO:0007669"/>
    <property type="project" value="InterPro"/>
</dbReference>
<sequence length="615" mass="65914">MYPGRENRTVKARLLGPVDVWCAGERIGLHGTKIRTVLAMLLLARGHVVEDERLTRMLWGDQAPATAAAQLQTYASRLRRMLAGHGEIVRQRPGYLLRLGRAGCEVDLVEFDRLSTRGRIELRRGDHRAASDAFTAALQLWHGPALGGVSDTLIEAETPSLLERRLAVVEARIEAELALGRHAAVISELTGLVAAHPLREGLRGQLMTALYRNDRHADALRVYQEYRCHLVEELGIDPGPALQGVNRAVLRGDEAMAPPPVLAGPTPNTTAVPVCPQPPAPPADFTGREFELTRLRDALTGDRSSGARIAAVVGLSGTGKTALALRAANDLNAAFPDGALVVAMRDSAGRARPPAEVLTEICATVGGGSKTDPGNAYRQYVTSRRMLLVLDDAVDEKQLRPLLTVPMTCAVLITSRARLTALDGVRPVLLGGFSASESALLLARIAGEARVVADPASAHAIATTCGHLPIAVRIAGARLAARPHWSLASYAARLIDQRRTLDELRVADLCVRAVLSATYLALDDTRRVVLRQLAADRATTITVDHAARVLAVSRAEAAERLDELAEAHLLAVEGVDGRLVYQLPALLRLYAREQLPATSTVTSASLRLTTVGDAA</sequence>
<dbReference type="PRINTS" id="PR00364">
    <property type="entry name" value="DISEASERSIST"/>
</dbReference>
<dbReference type="InterPro" id="IPR001867">
    <property type="entry name" value="OmpR/PhoB-type_DNA-bd"/>
</dbReference>
<evidence type="ECO:0000256" key="1">
    <source>
        <dbReference type="ARBA" id="ARBA00005820"/>
    </source>
</evidence>
<dbReference type="Pfam" id="PF03704">
    <property type="entry name" value="BTAD"/>
    <property type="match status" value="1"/>
</dbReference>
<comment type="similarity">
    <text evidence="1">Belongs to the AfsR/DnrI/RedD regulatory family.</text>
</comment>
<evidence type="ECO:0000313" key="7">
    <source>
        <dbReference type="EMBL" id="RQX06380.1"/>
    </source>
</evidence>
<evidence type="ECO:0000256" key="2">
    <source>
        <dbReference type="ARBA" id="ARBA00023015"/>
    </source>
</evidence>
<dbReference type="PANTHER" id="PTHR35807:SF1">
    <property type="entry name" value="TRANSCRIPTIONAL REGULATOR REDD"/>
    <property type="match status" value="1"/>
</dbReference>
<proteinExistence type="inferred from homology"/>
<dbReference type="AlphaFoldDB" id="A0A3N9X0B1"/>
<evidence type="ECO:0000313" key="8">
    <source>
        <dbReference type="Proteomes" id="UP000282312"/>
    </source>
</evidence>
<dbReference type="InterPro" id="IPR005158">
    <property type="entry name" value="BTAD"/>
</dbReference>
<name>A0A3N9X0B1_9ACTN</name>
<dbReference type="GO" id="GO:0003677">
    <property type="term" value="F:DNA binding"/>
    <property type="evidence" value="ECO:0007669"/>
    <property type="project" value="UniProtKB-KW"/>
</dbReference>
<evidence type="ECO:0000259" key="5">
    <source>
        <dbReference type="SMART" id="SM00862"/>
    </source>
</evidence>
<evidence type="ECO:0000259" key="6">
    <source>
        <dbReference type="SMART" id="SM01043"/>
    </source>
</evidence>
<evidence type="ECO:0000256" key="4">
    <source>
        <dbReference type="ARBA" id="ARBA00023163"/>
    </source>
</evidence>
<reference evidence="7 8" key="1">
    <citation type="submission" date="2018-05" db="EMBL/GenBank/DDBJ databases">
        <title>Micromonospora from Atacama Desert.</title>
        <authorList>
            <person name="Carro L."/>
            <person name="Goodfellow M."/>
            <person name="Klenk H.-P."/>
        </authorList>
    </citation>
    <scope>NUCLEOTIDE SEQUENCE [LARGE SCALE GENOMIC DNA]</scope>
    <source>
        <strain evidence="7 8">LB39</strain>
    </source>
</reference>
<organism evidence="7 8">
    <name type="scientific">Micromonospora inaquosa</name>
    <dbReference type="NCBI Taxonomy" id="2203716"/>
    <lineage>
        <taxon>Bacteria</taxon>
        <taxon>Bacillati</taxon>
        <taxon>Actinomycetota</taxon>
        <taxon>Actinomycetes</taxon>
        <taxon>Micromonosporales</taxon>
        <taxon>Micromonosporaceae</taxon>
        <taxon>Micromonospora</taxon>
    </lineage>
</organism>
<dbReference type="Gene3D" id="1.25.40.10">
    <property type="entry name" value="Tetratricopeptide repeat domain"/>
    <property type="match status" value="1"/>
</dbReference>
<dbReference type="Pfam" id="PF00486">
    <property type="entry name" value="Trans_reg_C"/>
    <property type="match status" value="1"/>
</dbReference>
<dbReference type="Gene3D" id="3.40.50.300">
    <property type="entry name" value="P-loop containing nucleotide triphosphate hydrolases"/>
    <property type="match status" value="1"/>
</dbReference>
<dbReference type="Proteomes" id="UP000282312">
    <property type="component" value="Unassembled WGS sequence"/>
</dbReference>
<dbReference type="SMART" id="SM00862">
    <property type="entry name" value="Trans_reg_C"/>
    <property type="match status" value="1"/>
</dbReference>
<gene>
    <name evidence="7" type="ORF">DLJ59_05065</name>
</gene>
<feature type="domain" description="Bacterial transcriptional activator" evidence="6">
    <location>
        <begin position="106"/>
        <end position="250"/>
    </location>
</feature>
<dbReference type="Pfam" id="PF13191">
    <property type="entry name" value="AAA_16"/>
    <property type="match status" value="1"/>
</dbReference>
<dbReference type="PANTHER" id="PTHR35807">
    <property type="entry name" value="TRANSCRIPTIONAL REGULATOR REDD-RELATED"/>
    <property type="match status" value="1"/>
</dbReference>
<dbReference type="EMBL" id="QGSZ01000137">
    <property type="protein sequence ID" value="RQX06380.1"/>
    <property type="molecule type" value="Genomic_DNA"/>
</dbReference>
<accession>A0A3N9X0B1</accession>
<comment type="caution">
    <text evidence="7">The sequence shown here is derived from an EMBL/GenBank/DDBJ whole genome shotgun (WGS) entry which is preliminary data.</text>
</comment>
<evidence type="ECO:0000256" key="3">
    <source>
        <dbReference type="ARBA" id="ARBA00023125"/>
    </source>
</evidence>
<dbReference type="CDD" id="cd15831">
    <property type="entry name" value="BTAD"/>
    <property type="match status" value="1"/>
</dbReference>
<dbReference type="SUPFAM" id="SSF52540">
    <property type="entry name" value="P-loop containing nucleoside triphosphate hydrolases"/>
    <property type="match status" value="1"/>
</dbReference>
<feature type="domain" description="OmpR/PhoB-type" evidence="5">
    <location>
        <begin position="24"/>
        <end position="97"/>
    </location>
</feature>
<keyword evidence="4" id="KW-0804">Transcription</keyword>
<dbReference type="InterPro" id="IPR041664">
    <property type="entry name" value="AAA_16"/>
</dbReference>
<dbReference type="SMART" id="SM01043">
    <property type="entry name" value="BTAD"/>
    <property type="match status" value="1"/>
</dbReference>
<dbReference type="InterPro" id="IPR027417">
    <property type="entry name" value="P-loop_NTPase"/>
</dbReference>
<dbReference type="GO" id="GO:0006355">
    <property type="term" value="P:regulation of DNA-templated transcription"/>
    <property type="evidence" value="ECO:0007669"/>
    <property type="project" value="InterPro"/>
</dbReference>
<dbReference type="InterPro" id="IPR051677">
    <property type="entry name" value="AfsR-DnrI-RedD_regulator"/>
</dbReference>
<dbReference type="InterPro" id="IPR011990">
    <property type="entry name" value="TPR-like_helical_dom_sf"/>
</dbReference>
<keyword evidence="3" id="KW-0238">DNA-binding</keyword>
<dbReference type="SUPFAM" id="SSF46894">
    <property type="entry name" value="C-terminal effector domain of the bipartite response regulators"/>
    <property type="match status" value="1"/>
</dbReference>
<keyword evidence="2" id="KW-0805">Transcription regulation</keyword>
<keyword evidence="8" id="KW-1185">Reference proteome</keyword>
<evidence type="ECO:0008006" key="9">
    <source>
        <dbReference type="Google" id="ProtNLM"/>
    </source>
</evidence>